<dbReference type="AlphaFoldDB" id="A0A0K0D7Q3"/>
<proteinExistence type="predicted"/>
<reference evidence="1" key="1">
    <citation type="submission" date="2012-09" db="EMBL/GenBank/DDBJ databases">
        <authorList>
            <person name="Martin A.A."/>
        </authorList>
    </citation>
    <scope>NUCLEOTIDE SEQUENCE</scope>
</reference>
<name>A0A0K0D7Q3_ANGCA</name>
<keyword evidence="1" id="KW-1185">Reference proteome</keyword>
<dbReference type="WBParaSite" id="ACAC_0000609801-mRNA-1">
    <property type="protein sequence ID" value="ACAC_0000609801-mRNA-1"/>
    <property type="gene ID" value="ACAC_0000609801"/>
</dbReference>
<sequence length="212" mass="24205">MSWRHRLNVCREKDRSANETDPSNVITELVVAIRSAKSVDYLVHVSACILNSNLLVEDAHHIILELVIPEMVSQSENRRAAECLGYRSFGSFRSLLNLLEVVLPAIDSYTAEVMIRAVISPYRQMYMKNRDLEDSFIMLTSKCISLGHVAARESGLSDWLLTCVHKCYKRASQDIWRFMKDSVVKHNRILFCALFIIHNALEYDLGISKLGT</sequence>
<evidence type="ECO:0000313" key="1">
    <source>
        <dbReference type="Proteomes" id="UP000035642"/>
    </source>
</evidence>
<accession>A0A0K0D7Q3</accession>
<dbReference type="Proteomes" id="UP000035642">
    <property type="component" value="Unassembled WGS sequence"/>
</dbReference>
<protein>
    <submittedName>
        <fullName evidence="2">Fatty acyl-CoA reductase</fullName>
    </submittedName>
</protein>
<organism evidence="1 2">
    <name type="scientific">Angiostrongylus cantonensis</name>
    <name type="common">Rat lungworm</name>
    <dbReference type="NCBI Taxonomy" id="6313"/>
    <lineage>
        <taxon>Eukaryota</taxon>
        <taxon>Metazoa</taxon>
        <taxon>Ecdysozoa</taxon>
        <taxon>Nematoda</taxon>
        <taxon>Chromadorea</taxon>
        <taxon>Rhabditida</taxon>
        <taxon>Rhabditina</taxon>
        <taxon>Rhabditomorpha</taxon>
        <taxon>Strongyloidea</taxon>
        <taxon>Metastrongylidae</taxon>
        <taxon>Angiostrongylus</taxon>
    </lineage>
</organism>
<reference evidence="2" key="2">
    <citation type="submission" date="2017-02" db="UniProtKB">
        <authorList>
            <consortium name="WormBaseParasite"/>
        </authorList>
    </citation>
    <scope>IDENTIFICATION</scope>
</reference>
<evidence type="ECO:0000313" key="2">
    <source>
        <dbReference type="WBParaSite" id="ACAC_0000609801-mRNA-1"/>
    </source>
</evidence>